<feature type="compositionally biased region" description="Polar residues" evidence="11">
    <location>
        <begin position="419"/>
        <end position="428"/>
    </location>
</feature>
<organism evidence="14 15">
    <name type="scientific">Loxodonta africana</name>
    <name type="common">African elephant</name>
    <dbReference type="NCBI Taxonomy" id="9785"/>
    <lineage>
        <taxon>Eukaryota</taxon>
        <taxon>Metazoa</taxon>
        <taxon>Chordata</taxon>
        <taxon>Craniata</taxon>
        <taxon>Vertebrata</taxon>
        <taxon>Euteleostomi</taxon>
        <taxon>Mammalia</taxon>
        <taxon>Eutheria</taxon>
        <taxon>Afrotheria</taxon>
        <taxon>Proboscidea</taxon>
        <taxon>Elephantidae</taxon>
        <taxon>Loxodonta</taxon>
    </lineage>
</organism>
<evidence type="ECO:0000256" key="9">
    <source>
        <dbReference type="ARBA" id="ARBA00048679"/>
    </source>
</evidence>
<dbReference type="GO" id="GO:0005737">
    <property type="term" value="C:cytoplasm"/>
    <property type="evidence" value="ECO:0007669"/>
    <property type="project" value="TreeGrafter"/>
</dbReference>
<reference evidence="14" key="2">
    <citation type="submission" date="2025-08" db="UniProtKB">
        <authorList>
            <consortium name="Ensembl"/>
        </authorList>
    </citation>
    <scope>IDENTIFICATION</scope>
    <source>
        <strain evidence="14">Isolate ISIS603380</strain>
    </source>
</reference>
<evidence type="ECO:0000256" key="6">
    <source>
        <dbReference type="ARBA" id="ARBA00022777"/>
    </source>
</evidence>
<dbReference type="SUPFAM" id="SSF103243">
    <property type="entry name" value="KA1-like"/>
    <property type="match status" value="1"/>
</dbReference>
<feature type="region of interest" description="Disordered" evidence="11">
    <location>
        <begin position="335"/>
        <end position="370"/>
    </location>
</feature>
<evidence type="ECO:0000256" key="8">
    <source>
        <dbReference type="ARBA" id="ARBA00047899"/>
    </source>
</evidence>
<dbReference type="PANTHER" id="PTHR24346:SF82">
    <property type="entry name" value="KP78A-RELATED"/>
    <property type="match status" value="1"/>
</dbReference>
<feature type="region of interest" description="Disordered" evidence="11">
    <location>
        <begin position="491"/>
        <end position="531"/>
    </location>
</feature>
<keyword evidence="15" id="KW-1185">Reference proteome</keyword>
<evidence type="ECO:0000259" key="13">
    <source>
        <dbReference type="PROSITE" id="PS50032"/>
    </source>
</evidence>
<feature type="domain" description="KA1" evidence="13">
    <location>
        <begin position="625"/>
        <end position="674"/>
    </location>
</feature>
<dbReference type="FunFam" id="3.30.310.80:FF:000011">
    <property type="entry name" value="Non-specific serine/threonine protein kinase"/>
    <property type="match status" value="1"/>
</dbReference>
<keyword evidence="7 10" id="KW-0067">ATP-binding</keyword>
<dbReference type="Proteomes" id="UP000007646">
    <property type="component" value="Unassembled WGS sequence"/>
</dbReference>
<dbReference type="Ensembl" id="ENSLAFT00000030939.1">
    <property type="protein sequence ID" value="ENSLAFP00000018240.1"/>
    <property type="gene ID" value="ENSLAFG00000027106.1"/>
</dbReference>
<dbReference type="AlphaFoldDB" id="G3TRN2"/>
<dbReference type="HOGENOM" id="CLU_000288_157_5_1"/>
<sequence>QSHLAFSAVEETHVGRYHLLRTIGKGASAKVKLAQHIITGQEVAIKIIDKIQHTSSDLHRLYREIEIMKDLHHPNIVKLFEVIENEHALYIVMEYASGRDLFYHLVNHGFMSEKEAQTKFQQIVSAVKYCHDKRIVHRDLKTENLLLDKRMNIKLADFGLGTEFITGSKLDTFCGTPPYSAPELLQGEKYDGPPVDVWSLGVILYFMVTGSLPFRGKTLTKLREQVLQGQYHVPFHMSSQCQHLLSKIFIRDPRKRATLEDILAHLWMKVSHEEKQKLYVQPLPDYDNHWHTEVTVNTGYVQEDIHDSLLNHNYNDVNATYLILRHDTYEIDSHTSSLEPQAEAHCTDSHTPSSSHEVPPTVCPKPKQRSYTEPTIPTFGYYIRDALNTLSEGGMGTSMVSTSPSFSLALAHLRQQSTTAWAQPNQDSDLYAKGRNSEVPQPITPPQCVSVPSSSAYTINESAGAPEKTSFTQGMSNLSSANEEHVLELPDQPSLPQTVSLASSSEEQVHELPDQPSLPQTVSPASSSVSSQGWKQATGRFFKLMRRCLCFTYDKKDHKASDSKAAQMIKPQQAKPRSLKFTWRMKITSSLEPDEMLQEICQVLDANGCDWDLTHKYTLLCMNGTPGQQDFTQWRMEVCTLPRRTLNGVKVKRISGTSEAFNNIVSKITSDLAL</sequence>
<dbReference type="InterPro" id="IPR017441">
    <property type="entry name" value="Protein_kinase_ATP_BS"/>
</dbReference>
<dbReference type="PROSITE" id="PS50011">
    <property type="entry name" value="PROTEIN_KINASE_DOM"/>
    <property type="match status" value="1"/>
</dbReference>
<feature type="binding site" evidence="10">
    <location>
        <position position="46"/>
    </location>
    <ligand>
        <name>ATP</name>
        <dbReference type="ChEBI" id="CHEBI:30616"/>
    </ligand>
</feature>
<feature type="region of interest" description="Disordered" evidence="11">
    <location>
        <begin position="419"/>
        <end position="452"/>
    </location>
</feature>
<dbReference type="InterPro" id="IPR000719">
    <property type="entry name" value="Prot_kinase_dom"/>
</dbReference>
<evidence type="ECO:0000256" key="3">
    <source>
        <dbReference type="ARBA" id="ARBA00022527"/>
    </source>
</evidence>
<keyword evidence="6" id="KW-0418">Kinase</keyword>
<evidence type="ECO:0000313" key="14">
    <source>
        <dbReference type="Ensembl" id="ENSLAFP00000018240.1"/>
    </source>
</evidence>
<evidence type="ECO:0000256" key="10">
    <source>
        <dbReference type="PROSITE-ProRule" id="PRU10141"/>
    </source>
</evidence>
<comment type="catalytic activity">
    <reaction evidence="8">
        <text>L-threonyl-[protein] + ATP = O-phospho-L-threonyl-[protein] + ADP + H(+)</text>
        <dbReference type="Rhea" id="RHEA:46608"/>
        <dbReference type="Rhea" id="RHEA-COMP:11060"/>
        <dbReference type="Rhea" id="RHEA-COMP:11605"/>
        <dbReference type="ChEBI" id="CHEBI:15378"/>
        <dbReference type="ChEBI" id="CHEBI:30013"/>
        <dbReference type="ChEBI" id="CHEBI:30616"/>
        <dbReference type="ChEBI" id="CHEBI:61977"/>
        <dbReference type="ChEBI" id="CHEBI:456216"/>
        <dbReference type="EC" id="2.7.11.1"/>
    </reaction>
</comment>
<protein>
    <recommendedName>
        <fullName evidence="2">non-specific serine/threonine protein kinase</fullName>
        <ecNumber evidence="2">2.7.11.1</ecNumber>
    </recommendedName>
</protein>
<dbReference type="GO" id="GO:0035556">
    <property type="term" value="P:intracellular signal transduction"/>
    <property type="evidence" value="ECO:0007669"/>
    <property type="project" value="TreeGrafter"/>
</dbReference>
<dbReference type="InterPro" id="IPR001772">
    <property type="entry name" value="KA1_dom"/>
</dbReference>
<dbReference type="PROSITE" id="PS00108">
    <property type="entry name" value="PROTEIN_KINASE_ST"/>
    <property type="match status" value="1"/>
</dbReference>
<dbReference type="Gene3D" id="3.30.310.80">
    <property type="entry name" value="Kinase associated domain 1, KA1"/>
    <property type="match status" value="1"/>
</dbReference>
<evidence type="ECO:0000256" key="2">
    <source>
        <dbReference type="ARBA" id="ARBA00012513"/>
    </source>
</evidence>
<dbReference type="eggNOG" id="KOG0586">
    <property type="taxonomic scope" value="Eukaryota"/>
</dbReference>
<dbReference type="FunFam" id="1.10.510.10:FF:000592">
    <property type="entry name" value="CAMK family protein kinase"/>
    <property type="match status" value="1"/>
</dbReference>
<evidence type="ECO:0000256" key="4">
    <source>
        <dbReference type="ARBA" id="ARBA00022679"/>
    </source>
</evidence>
<dbReference type="InterPro" id="IPR028375">
    <property type="entry name" value="KA1/Ssp2_C"/>
</dbReference>
<dbReference type="PANTHER" id="PTHR24346">
    <property type="entry name" value="MAP/MICROTUBULE AFFINITY-REGULATING KINASE"/>
    <property type="match status" value="1"/>
</dbReference>
<dbReference type="EC" id="2.7.11.1" evidence="2"/>
<dbReference type="SMART" id="SM00220">
    <property type="entry name" value="S_TKc"/>
    <property type="match status" value="1"/>
</dbReference>
<feature type="domain" description="Protein kinase" evidence="12">
    <location>
        <begin position="17"/>
        <end position="268"/>
    </location>
</feature>
<reference evidence="14 15" key="1">
    <citation type="submission" date="2009-06" db="EMBL/GenBank/DDBJ databases">
        <title>The Genome Sequence of Loxodonta africana (African elephant).</title>
        <authorList>
            <person name="Di Palma F."/>
            <person name="Heiman D."/>
            <person name="Young S."/>
            <person name="Johnson J."/>
            <person name="Lander E.S."/>
            <person name="Lindblad-Toh K."/>
        </authorList>
    </citation>
    <scope>NUCLEOTIDE SEQUENCE [LARGE SCALE GENOMIC DNA]</scope>
    <source>
        <strain evidence="14 15">Isolate ISIS603380</strain>
    </source>
</reference>
<evidence type="ECO:0000256" key="11">
    <source>
        <dbReference type="SAM" id="MobiDB-lite"/>
    </source>
</evidence>
<dbReference type="InterPro" id="IPR008271">
    <property type="entry name" value="Ser/Thr_kinase_AS"/>
</dbReference>
<name>G3TRN2_LOXAF</name>
<dbReference type="InParanoid" id="G3TRN2"/>
<gene>
    <name evidence="14" type="primary">LOC104847054</name>
</gene>
<dbReference type="GO" id="GO:0106310">
    <property type="term" value="F:protein serine kinase activity"/>
    <property type="evidence" value="ECO:0007669"/>
    <property type="project" value="RHEA"/>
</dbReference>
<evidence type="ECO:0000259" key="12">
    <source>
        <dbReference type="PROSITE" id="PS50011"/>
    </source>
</evidence>
<feature type="compositionally biased region" description="Polar residues" evidence="11">
    <location>
        <begin position="494"/>
        <end position="506"/>
    </location>
</feature>
<comment type="catalytic activity">
    <reaction evidence="9">
        <text>L-seryl-[protein] + ATP = O-phospho-L-seryl-[protein] + ADP + H(+)</text>
        <dbReference type="Rhea" id="RHEA:17989"/>
        <dbReference type="Rhea" id="RHEA-COMP:9863"/>
        <dbReference type="Rhea" id="RHEA-COMP:11604"/>
        <dbReference type="ChEBI" id="CHEBI:15378"/>
        <dbReference type="ChEBI" id="CHEBI:29999"/>
        <dbReference type="ChEBI" id="CHEBI:30616"/>
        <dbReference type="ChEBI" id="CHEBI:83421"/>
        <dbReference type="ChEBI" id="CHEBI:456216"/>
        <dbReference type="EC" id="2.7.11.1"/>
    </reaction>
</comment>
<dbReference type="SUPFAM" id="SSF56112">
    <property type="entry name" value="Protein kinase-like (PK-like)"/>
    <property type="match status" value="1"/>
</dbReference>
<evidence type="ECO:0000256" key="7">
    <source>
        <dbReference type="ARBA" id="ARBA00022840"/>
    </source>
</evidence>
<evidence type="ECO:0000313" key="15">
    <source>
        <dbReference type="Proteomes" id="UP000007646"/>
    </source>
</evidence>
<reference evidence="14" key="3">
    <citation type="submission" date="2025-09" db="UniProtKB">
        <authorList>
            <consortium name="Ensembl"/>
        </authorList>
    </citation>
    <scope>IDENTIFICATION</scope>
    <source>
        <strain evidence="14">Isolate ISIS603380</strain>
    </source>
</reference>
<keyword evidence="4" id="KW-0808">Transferase</keyword>
<keyword evidence="3" id="KW-0723">Serine/threonine-protein kinase</keyword>
<dbReference type="GO" id="GO:0005524">
    <property type="term" value="F:ATP binding"/>
    <property type="evidence" value="ECO:0007669"/>
    <property type="project" value="UniProtKB-UniRule"/>
</dbReference>
<dbReference type="Gene3D" id="1.10.510.10">
    <property type="entry name" value="Transferase(Phosphotransferase) domain 1"/>
    <property type="match status" value="1"/>
</dbReference>
<dbReference type="Pfam" id="PF02149">
    <property type="entry name" value="KA1"/>
    <property type="match status" value="1"/>
</dbReference>
<dbReference type="GO" id="GO:0004674">
    <property type="term" value="F:protein serine/threonine kinase activity"/>
    <property type="evidence" value="ECO:0007669"/>
    <property type="project" value="UniProtKB-KW"/>
</dbReference>
<feature type="compositionally biased region" description="Low complexity" evidence="11">
    <location>
        <begin position="522"/>
        <end position="531"/>
    </location>
</feature>
<evidence type="ECO:0000256" key="1">
    <source>
        <dbReference type="ARBA" id="ARBA00006234"/>
    </source>
</evidence>
<keyword evidence="5 10" id="KW-0547">Nucleotide-binding</keyword>
<dbReference type="GeneTree" id="ENSGT00940000155031"/>
<evidence type="ECO:0000256" key="5">
    <source>
        <dbReference type="ARBA" id="ARBA00022741"/>
    </source>
</evidence>
<proteinExistence type="inferred from homology"/>
<dbReference type="PROSITE" id="PS00107">
    <property type="entry name" value="PROTEIN_KINASE_ATP"/>
    <property type="match status" value="1"/>
</dbReference>
<dbReference type="Pfam" id="PF00069">
    <property type="entry name" value="Pkinase"/>
    <property type="match status" value="1"/>
</dbReference>
<accession>G3TRN2</accession>
<dbReference type="FunFam" id="3.30.200.20:FF:000003">
    <property type="entry name" value="Non-specific serine/threonine protein kinase"/>
    <property type="match status" value="1"/>
</dbReference>
<dbReference type="InterPro" id="IPR011009">
    <property type="entry name" value="Kinase-like_dom_sf"/>
</dbReference>
<comment type="similarity">
    <text evidence="1">Belongs to the protein kinase superfamily. CAMK Ser/Thr protein kinase family. SNF1 subfamily.</text>
</comment>
<dbReference type="PROSITE" id="PS50032">
    <property type="entry name" value="KA1"/>
    <property type="match status" value="1"/>
</dbReference>